<dbReference type="PANTHER" id="PTHR42945:SF1">
    <property type="entry name" value="HISTIDINE BIOSYNTHESIS BIFUNCTIONAL PROTEIN HIS7"/>
    <property type="match status" value="1"/>
</dbReference>
<keyword evidence="3 8" id="KW-0028">Amino-acid biosynthesis</keyword>
<keyword evidence="8" id="KW-0963">Cytoplasm</keyword>
<dbReference type="OrthoDB" id="39686at2157"/>
<dbReference type="InterPro" id="IPR021130">
    <property type="entry name" value="PRib-ATP_PPHydrolase-like"/>
</dbReference>
<comment type="subcellular location">
    <subcellularLocation>
        <location evidence="8">Cytoplasm</location>
    </subcellularLocation>
</comment>
<keyword evidence="4 8" id="KW-0547">Nucleotide-binding</keyword>
<dbReference type="UniPathway" id="UPA00031">
    <property type="reaction ID" value="UER00007"/>
</dbReference>
<sequence>MSEIDDLFEVIKQRISEMPEGSYTAEIARKGIGFAARKVGEEAVETVVASLNESKERTVSEACDLIYHLLVLLAIRGINLDEIYVELRRRRK</sequence>
<dbReference type="InterPro" id="IPR008179">
    <property type="entry name" value="HisE"/>
</dbReference>
<name>A0A6A9QHH2_SULME</name>
<dbReference type="Proteomes" id="UP000470772">
    <property type="component" value="Unassembled WGS sequence"/>
</dbReference>
<protein>
    <recommendedName>
        <fullName evidence="8">Phosphoribosyl-ATP pyrophosphatase</fullName>
        <shortName evidence="8">PRA-PH</shortName>
        <ecNumber evidence="8">3.6.1.31</ecNumber>
    </recommendedName>
</protein>
<comment type="similarity">
    <text evidence="8">Belongs to the PRA-PH family.</text>
</comment>
<dbReference type="RefSeq" id="WP_054838246.1">
    <property type="nucleotide sequence ID" value="NZ_BBBY01000006.1"/>
</dbReference>
<gene>
    <name evidence="8 9" type="primary">hisE</name>
    <name evidence="9" type="ORF">GC250_01375</name>
</gene>
<evidence type="ECO:0000256" key="4">
    <source>
        <dbReference type="ARBA" id="ARBA00022741"/>
    </source>
</evidence>
<comment type="pathway">
    <text evidence="2 8">Amino-acid biosynthesis; L-histidine biosynthesis; L-histidine from 5-phospho-alpha-D-ribose 1-diphosphate: step 2/9.</text>
</comment>
<evidence type="ECO:0000256" key="3">
    <source>
        <dbReference type="ARBA" id="ARBA00022605"/>
    </source>
</evidence>
<organism evidence="9 10">
    <name type="scientific">Sulfuracidifex metallicus DSM 6482 = JCM 9184</name>
    <dbReference type="NCBI Taxonomy" id="523847"/>
    <lineage>
        <taxon>Archaea</taxon>
        <taxon>Thermoproteota</taxon>
        <taxon>Thermoprotei</taxon>
        <taxon>Sulfolobales</taxon>
        <taxon>Sulfolobaceae</taxon>
        <taxon>Sulfuracidifex</taxon>
    </lineage>
</organism>
<dbReference type="SUPFAM" id="SSF101386">
    <property type="entry name" value="all-alpha NTP pyrophosphatases"/>
    <property type="match status" value="1"/>
</dbReference>
<evidence type="ECO:0000256" key="8">
    <source>
        <dbReference type="HAMAP-Rule" id="MF_01020"/>
    </source>
</evidence>
<dbReference type="PANTHER" id="PTHR42945">
    <property type="entry name" value="HISTIDINE BIOSYNTHESIS BIFUNCTIONAL PROTEIN"/>
    <property type="match status" value="1"/>
</dbReference>
<keyword evidence="7 8" id="KW-0368">Histidine biosynthesis</keyword>
<dbReference type="Gene3D" id="1.10.287.1080">
    <property type="entry name" value="MazG-like"/>
    <property type="match status" value="1"/>
</dbReference>
<keyword evidence="5 8" id="KW-0378">Hydrolase</keyword>
<dbReference type="GO" id="GO:0005524">
    <property type="term" value="F:ATP binding"/>
    <property type="evidence" value="ECO:0007669"/>
    <property type="project" value="UniProtKB-KW"/>
</dbReference>
<evidence type="ECO:0000313" key="9">
    <source>
        <dbReference type="EMBL" id="MUN28144.1"/>
    </source>
</evidence>
<dbReference type="AlphaFoldDB" id="A0A6A9QHH2"/>
<reference evidence="9 10" key="1">
    <citation type="submission" date="2019-10" db="EMBL/GenBank/DDBJ databases">
        <title>Sequencing and Assembly of Multiple Reported Metal-Biooxidizing Members of the Extremely Thermoacidophilic Archaeal Family Sulfolobaceae.</title>
        <authorList>
            <person name="Counts J.A."/>
            <person name="Kelly R.M."/>
        </authorList>
    </citation>
    <scope>NUCLEOTIDE SEQUENCE [LARGE SCALE GENOMIC DNA]</scope>
    <source>
        <strain evidence="9 10">DSM 6482</strain>
    </source>
</reference>
<accession>A0A6A9QHH2</accession>
<evidence type="ECO:0000313" key="10">
    <source>
        <dbReference type="Proteomes" id="UP000470772"/>
    </source>
</evidence>
<evidence type="ECO:0000256" key="1">
    <source>
        <dbReference type="ARBA" id="ARBA00001460"/>
    </source>
</evidence>
<evidence type="ECO:0000256" key="2">
    <source>
        <dbReference type="ARBA" id="ARBA00005204"/>
    </source>
</evidence>
<dbReference type="Pfam" id="PF01503">
    <property type="entry name" value="PRA-PH"/>
    <property type="match status" value="1"/>
</dbReference>
<dbReference type="EC" id="3.6.1.31" evidence="8"/>
<dbReference type="GO" id="GO:0000105">
    <property type="term" value="P:L-histidine biosynthetic process"/>
    <property type="evidence" value="ECO:0007669"/>
    <property type="project" value="UniProtKB-UniRule"/>
</dbReference>
<dbReference type="GO" id="GO:0004636">
    <property type="term" value="F:phosphoribosyl-ATP diphosphatase activity"/>
    <property type="evidence" value="ECO:0007669"/>
    <property type="project" value="UniProtKB-UniRule"/>
</dbReference>
<dbReference type="GO" id="GO:0005737">
    <property type="term" value="C:cytoplasm"/>
    <property type="evidence" value="ECO:0007669"/>
    <property type="project" value="UniProtKB-SubCell"/>
</dbReference>
<evidence type="ECO:0000256" key="5">
    <source>
        <dbReference type="ARBA" id="ARBA00022801"/>
    </source>
</evidence>
<dbReference type="NCBIfam" id="TIGR03188">
    <property type="entry name" value="histidine_hisI"/>
    <property type="match status" value="1"/>
</dbReference>
<dbReference type="CDD" id="cd11534">
    <property type="entry name" value="NTP-PPase_HisIE_like"/>
    <property type="match status" value="1"/>
</dbReference>
<evidence type="ECO:0000256" key="7">
    <source>
        <dbReference type="ARBA" id="ARBA00023102"/>
    </source>
</evidence>
<comment type="catalytic activity">
    <reaction evidence="1 8">
        <text>1-(5-phospho-beta-D-ribosyl)-ATP + H2O = 1-(5-phospho-beta-D-ribosyl)-5'-AMP + diphosphate + H(+)</text>
        <dbReference type="Rhea" id="RHEA:22828"/>
        <dbReference type="ChEBI" id="CHEBI:15377"/>
        <dbReference type="ChEBI" id="CHEBI:15378"/>
        <dbReference type="ChEBI" id="CHEBI:33019"/>
        <dbReference type="ChEBI" id="CHEBI:59457"/>
        <dbReference type="ChEBI" id="CHEBI:73183"/>
        <dbReference type="EC" id="3.6.1.31"/>
    </reaction>
</comment>
<comment type="caution">
    <text evidence="9">The sequence shown here is derived from an EMBL/GenBank/DDBJ whole genome shotgun (WGS) entry which is preliminary data.</text>
</comment>
<keyword evidence="6 8" id="KW-0067">ATP-binding</keyword>
<evidence type="ECO:0000256" key="6">
    <source>
        <dbReference type="ARBA" id="ARBA00022840"/>
    </source>
</evidence>
<keyword evidence="10" id="KW-1185">Reference proteome</keyword>
<proteinExistence type="inferred from homology"/>
<dbReference type="EMBL" id="WGGD01000005">
    <property type="protein sequence ID" value="MUN28144.1"/>
    <property type="molecule type" value="Genomic_DNA"/>
</dbReference>
<dbReference type="HAMAP" id="MF_01020">
    <property type="entry name" value="HisE"/>
    <property type="match status" value="1"/>
</dbReference>